<dbReference type="RefSeq" id="WP_170206328.1">
    <property type="nucleotide sequence ID" value="NZ_QPJC01000002.1"/>
</dbReference>
<accession>A0A368W1X5</accession>
<proteinExistence type="predicted"/>
<dbReference type="Proteomes" id="UP000253495">
    <property type="component" value="Unassembled WGS sequence"/>
</dbReference>
<gene>
    <name evidence="1" type="ORF">DFQ14_102290</name>
</gene>
<keyword evidence="2" id="KW-1185">Reference proteome</keyword>
<name>A0A368W1X5_9ACTN</name>
<dbReference type="EMBL" id="QPJC01000002">
    <property type="protein sequence ID" value="RCW45988.1"/>
    <property type="molecule type" value="Genomic_DNA"/>
</dbReference>
<evidence type="ECO:0000313" key="1">
    <source>
        <dbReference type="EMBL" id="RCW45988.1"/>
    </source>
</evidence>
<comment type="caution">
    <text evidence="1">The sequence shown here is derived from an EMBL/GenBank/DDBJ whole genome shotgun (WGS) entry which is preliminary data.</text>
</comment>
<sequence>MVAVRFASGVVGETRRQAHLASVPAPGATHEFWTTFCGMHIPVEVAEVSQGPDGMPCLPCLMHSAAGTGPAVEAGDSCG</sequence>
<dbReference type="AlphaFoldDB" id="A0A368W1X5"/>
<organism evidence="1 2">
    <name type="scientific">Halopolyspora algeriensis</name>
    <dbReference type="NCBI Taxonomy" id="1500506"/>
    <lineage>
        <taxon>Bacteria</taxon>
        <taxon>Bacillati</taxon>
        <taxon>Actinomycetota</taxon>
        <taxon>Actinomycetes</taxon>
        <taxon>Actinomycetes incertae sedis</taxon>
        <taxon>Halopolyspora</taxon>
    </lineage>
</organism>
<reference evidence="1 2" key="1">
    <citation type="submission" date="2018-07" db="EMBL/GenBank/DDBJ databases">
        <title>Genomic Encyclopedia of Type Strains, Phase III (KMG-III): the genomes of soil and plant-associated and newly described type strains.</title>
        <authorList>
            <person name="Whitman W."/>
        </authorList>
    </citation>
    <scope>NUCLEOTIDE SEQUENCE [LARGE SCALE GENOMIC DNA]</scope>
    <source>
        <strain evidence="1 2">CECT 8575</strain>
    </source>
</reference>
<protein>
    <submittedName>
        <fullName evidence="1">Uncharacterized protein</fullName>
    </submittedName>
</protein>
<evidence type="ECO:0000313" key="2">
    <source>
        <dbReference type="Proteomes" id="UP000253495"/>
    </source>
</evidence>